<comment type="cofactor">
    <cofactor evidence="1 17">
        <name>Mg(2+)</name>
        <dbReference type="ChEBI" id="CHEBI:18420"/>
    </cofactor>
</comment>
<dbReference type="GO" id="GO:0048476">
    <property type="term" value="C:Holliday junction resolvase complex"/>
    <property type="evidence" value="ECO:0007669"/>
    <property type="project" value="UniProtKB-UniRule"/>
</dbReference>
<dbReference type="SMART" id="SM00891">
    <property type="entry name" value="ERCC4"/>
    <property type="match status" value="1"/>
</dbReference>
<evidence type="ECO:0000256" key="2">
    <source>
        <dbReference type="ARBA" id="ARBA00004123"/>
    </source>
</evidence>
<dbReference type="InterPro" id="IPR047417">
    <property type="entry name" value="WHD_MUS81"/>
</dbReference>
<evidence type="ECO:0000256" key="4">
    <source>
        <dbReference type="ARBA" id="ARBA00017114"/>
    </source>
</evidence>
<dbReference type="AlphaFoldDB" id="A0A4Y7LH80"/>
<dbReference type="InterPro" id="IPR036388">
    <property type="entry name" value="WH-like_DNA-bd_sf"/>
</dbReference>
<comment type="subunit">
    <text evidence="17">Interacts with EME1.</text>
</comment>
<dbReference type="GO" id="GO:0000727">
    <property type="term" value="P:double-strand break repair via break-induced replication"/>
    <property type="evidence" value="ECO:0007669"/>
    <property type="project" value="UniProtKB-UniRule"/>
</dbReference>
<evidence type="ECO:0000256" key="3">
    <source>
        <dbReference type="ARBA" id="ARBA00010015"/>
    </source>
</evidence>
<dbReference type="Gene3D" id="1.10.10.10">
    <property type="entry name" value="Winged helix-like DNA-binding domain superfamily/Winged helix DNA-binding domain"/>
    <property type="match status" value="1"/>
</dbReference>
<dbReference type="EC" id="3.1.22.-" evidence="17"/>
<gene>
    <name evidence="20" type="ORF">C5167_047637</name>
</gene>
<evidence type="ECO:0000256" key="15">
    <source>
        <dbReference type="ARBA" id="ARBA00023242"/>
    </source>
</evidence>
<dbReference type="Proteomes" id="UP000316621">
    <property type="component" value="Chromosome 11"/>
</dbReference>
<dbReference type="SUPFAM" id="SSF52980">
    <property type="entry name" value="Restriction endonuclease-like"/>
    <property type="match status" value="1"/>
</dbReference>
<keyword evidence="15 17" id="KW-0539">Nucleus</keyword>
<reference evidence="20 21" key="1">
    <citation type="journal article" date="2018" name="Science">
        <title>The opium poppy genome and morphinan production.</title>
        <authorList>
            <person name="Guo L."/>
            <person name="Winzer T."/>
            <person name="Yang X."/>
            <person name="Li Y."/>
            <person name="Ning Z."/>
            <person name="He Z."/>
            <person name="Teodor R."/>
            <person name="Lu Y."/>
            <person name="Bowser T.A."/>
            <person name="Graham I.A."/>
            <person name="Ye K."/>
        </authorList>
    </citation>
    <scope>NUCLEOTIDE SEQUENCE [LARGE SCALE GENOMIC DNA]</scope>
    <source>
        <strain evidence="21">cv. HN1</strain>
        <tissue evidence="20">Leaves</tissue>
    </source>
</reference>
<dbReference type="CDD" id="cd21036">
    <property type="entry name" value="WH_MUS81"/>
    <property type="match status" value="1"/>
</dbReference>
<evidence type="ECO:0000256" key="14">
    <source>
        <dbReference type="ARBA" id="ARBA00023204"/>
    </source>
</evidence>
<feature type="compositionally biased region" description="Basic residues" evidence="18">
    <location>
        <begin position="108"/>
        <end position="117"/>
    </location>
</feature>
<evidence type="ECO:0000256" key="6">
    <source>
        <dbReference type="ARBA" id="ARBA00022722"/>
    </source>
</evidence>
<dbReference type="InterPro" id="IPR006166">
    <property type="entry name" value="ERCC4_domain"/>
</dbReference>
<evidence type="ECO:0000313" key="21">
    <source>
        <dbReference type="Proteomes" id="UP000316621"/>
    </source>
</evidence>
<dbReference type="FunFam" id="1.10.10.10:FF:000307">
    <property type="entry name" value="Crossover junction endonuclease MUS81"/>
    <property type="match status" value="1"/>
</dbReference>
<feature type="region of interest" description="Disordered" evidence="18">
    <location>
        <begin position="93"/>
        <end position="117"/>
    </location>
</feature>
<evidence type="ECO:0000256" key="18">
    <source>
        <dbReference type="SAM" id="MobiDB-lite"/>
    </source>
</evidence>
<keyword evidence="12 17" id="KW-0460">Magnesium</keyword>
<organism evidence="20 21">
    <name type="scientific">Papaver somniferum</name>
    <name type="common">Opium poppy</name>
    <dbReference type="NCBI Taxonomy" id="3469"/>
    <lineage>
        <taxon>Eukaryota</taxon>
        <taxon>Viridiplantae</taxon>
        <taxon>Streptophyta</taxon>
        <taxon>Embryophyta</taxon>
        <taxon>Tracheophyta</taxon>
        <taxon>Spermatophyta</taxon>
        <taxon>Magnoliopsida</taxon>
        <taxon>Ranunculales</taxon>
        <taxon>Papaveraceae</taxon>
        <taxon>Papaveroideae</taxon>
        <taxon>Papaver</taxon>
    </lineage>
</organism>
<dbReference type="Pfam" id="PF21136">
    <property type="entry name" value="WHD_MUS81"/>
    <property type="match status" value="1"/>
</dbReference>
<dbReference type="GO" id="GO:0005634">
    <property type="term" value="C:nucleus"/>
    <property type="evidence" value="ECO:0007669"/>
    <property type="project" value="UniProtKB-SubCell"/>
</dbReference>
<dbReference type="Pfam" id="PF02732">
    <property type="entry name" value="ERCC4"/>
    <property type="match status" value="1"/>
</dbReference>
<evidence type="ECO:0000256" key="5">
    <source>
        <dbReference type="ARBA" id="ARBA00022618"/>
    </source>
</evidence>
<dbReference type="PANTHER" id="PTHR13451">
    <property type="entry name" value="CLASS II CROSSOVER JUNCTION ENDONUCLEASE MUS81"/>
    <property type="match status" value="1"/>
</dbReference>
<keyword evidence="21" id="KW-1185">Reference proteome</keyword>
<dbReference type="EMBL" id="CM010725">
    <property type="protein sequence ID" value="RZC84853.1"/>
    <property type="molecule type" value="Genomic_DNA"/>
</dbReference>
<dbReference type="Gene3D" id="3.40.50.10130">
    <property type="match status" value="1"/>
</dbReference>
<evidence type="ECO:0000256" key="10">
    <source>
        <dbReference type="ARBA" id="ARBA00022776"/>
    </source>
</evidence>
<keyword evidence="7 17" id="KW-0479">Metal-binding</keyword>
<name>A0A4Y7LH80_PAPSO</name>
<dbReference type="GO" id="GO:0051301">
    <property type="term" value="P:cell division"/>
    <property type="evidence" value="ECO:0007669"/>
    <property type="project" value="UniProtKB-KW"/>
</dbReference>
<dbReference type="GO" id="GO:0031573">
    <property type="term" value="P:mitotic intra-S DNA damage checkpoint signaling"/>
    <property type="evidence" value="ECO:0007669"/>
    <property type="project" value="TreeGrafter"/>
</dbReference>
<feature type="compositionally biased region" description="Acidic residues" evidence="18">
    <location>
        <begin position="94"/>
        <end position="104"/>
    </location>
</feature>
<dbReference type="PANTHER" id="PTHR13451:SF0">
    <property type="entry name" value="CROSSOVER JUNCTION ENDONUCLEASE MUS81"/>
    <property type="match status" value="1"/>
</dbReference>
<evidence type="ECO:0000256" key="7">
    <source>
        <dbReference type="ARBA" id="ARBA00022723"/>
    </source>
</evidence>
<dbReference type="CDD" id="cd20074">
    <property type="entry name" value="XPF_nuclease_Mus81"/>
    <property type="match status" value="1"/>
</dbReference>
<evidence type="ECO:0000256" key="13">
    <source>
        <dbReference type="ARBA" id="ARBA00023172"/>
    </source>
</evidence>
<evidence type="ECO:0000256" key="16">
    <source>
        <dbReference type="ARBA" id="ARBA00023254"/>
    </source>
</evidence>
<feature type="domain" description="ERCC4" evidence="19">
    <location>
        <begin position="328"/>
        <end position="430"/>
    </location>
</feature>
<dbReference type="GO" id="GO:0048257">
    <property type="term" value="F:3'-flap endonuclease activity"/>
    <property type="evidence" value="ECO:0007669"/>
    <property type="project" value="TreeGrafter"/>
</dbReference>
<dbReference type="GO" id="GO:0000712">
    <property type="term" value="P:resolution of meiotic recombination intermediates"/>
    <property type="evidence" value="ECO:0007669"/>
    <property type="project" value="TreeGrafter"/>
</dbReference>
<proteinExistence type="inferred from homology"/>
<evidence type="ECO:0000313" key="20">
    <source>
        <dbReference type="EMBL" id="RZC84853.1"/>
    </source>
</evidence>
<keyword evidence="9 17" id="KW-0227">DNA damage</keyword>
<dbReference type="STRING" id="3469.A0A4Y7LH80"/>
<sequence>MGGLLAPWEWDDKPILNPENEPLVLFIKKKRQEMKETANGISEYTDSTLYTAYASICKKKKPVRTQLEFIKMKGIGQWTLKLCKEFFKTNSDCSEQEDDEEEEGSSQKGKRSKGKKRYLPQKNSVAYALLITLYKGTLSGNEYMKKQELIDATEASGLSRVPIMPERGKGKPIQGGNSGNQWYTGWSCMGGLITKGLVIKCGNPAKYMLTQEGVKASQECLSKTFPLSDEEVTLDDEEVTLDSGSQETSVTWGKASRPYSSTCIVEDMGVARVPDYSCRVDSAPSKSALQACSSSKSFSFDGLGGNMSSLMTPPLKFGERFQDVYNVILILDDREHFTKNNNWARSKKIIQNVSSEFKIQVEVRRLPVGDAIWIAQDKHLENEFVLDFIVERKEVDDLRMSISDSRYKDQKLRILRCGIKKLIYLVEGDPNFIEAAEAIKTAEKVRDDTAKNSGTCPSYNEFIKKCEDLEKVTVSDLFGIQLMQSPFIKLCRSTYLECEACLGEDMMQEHPPLADWNPTGLTLFLGYEVPQVTEEIALSVLDLYPTVLSLARAYSVLDGNVEAQEEMLKKQSNNLISGPASRNIYRLIWGD</sequence>
<dbReference type="Gramene" id="RZC84853">
    <property type="protein sequence ID" value="RZC84853"/>
    <property type="gene ID" value="C5167_047637"/>
</dbReference>
<dbReference type="GO" id="GO:0046872">
    <property type="term" value="F:metal ion binding"/>
    <property type="evidence" value="ECO:0007669"/>
    <property type="project" value="UniProtKB-UniRule"/>
</dbReference>
<evidence type="ECO:0000256" key="17">
    <source>
        <dbReference type="RuleBase" id="RU369042"/>
    </source>
</evidence>
<keyword evidence="8 17" id="KW-0255">Endonuclease</keyword>
<evidence type="ECO:0000256" key="1">
    <source>
        <dbReference type="ARBA" id="ARBA00001946"/>
    </source>
</evidence>
<evidence type="ECO:0000256" key="9">
    <source>
        <dbReference type="ARBA" id="ARBA00022763"/>
    </source>
</evidence>
<keyword evidence="13 17" id="KW-0233">DNA recombination</keyword>
<keyword evidence="5" id="KW-0132">Cell division</keyword>
<keyword evidence="14 17" id="KW-0234">DNA repair</keyword>
<dbReference type="Gene3D" id="1.10.150.670">
    <property type="entry name" value="Crossover junction endonuclease EME1, DNA-binding domain"/>
    <property type="match status" value="1"/>
</dbReference>
<comment type="subcellular location">
    <subcellularLocation>
        <location evidence="2 17">Nucleus</location>
    </subcellularLocation>
</comment>
<keyword evidence="16" id="KW-0469">Meiosis</keyword>
<dbReference type="InterPro" id="IPR047416">
    <property type="entry name" value="XPF_nuclease_Mus81"/>
</dbReference>
<keyword evidence="10" id="KW-0498">Mitosis</keyword>
<dbReference type="GO" id="GO:0008821">
    <property type="term" value="F:crossover junction DNA endonuclease activity"/>
    <property type="evidence" value="ECO:0007669"/>
    <property type="project" value="UniProtKB-UniRule"/>
</dbReference>
<comment type="similarity">
    <text evidence="3 17">Belongs to the XPF family.</text>
</comment>
<keyword evidence="11 17" id="KW-0378">Hydrolase</keyword>
<comment type="function">
    <text evidence="17">Interacts with EME1 to form a DNA structure-specific endonuclease with substrate preference for branched DNA structures with a 5'-end at the branch nick. Typical substrates include 3'-flap structures, D-loops, replication forks and nicked Holliday junctions. May be required in mitosis for the processing of stalled or collapsed replication fork intermediates. May be required in meiosis for the repair of meiosis-specific double strand breaks subsequent to single-end invasion (SEI).</text>
</comment>
<evidence type="ECO:0000256" key="8">
    <source>
        <dbReference type="ARBA" id="ARBA00022759"/>
    </source>
</evidence>
<dbReference type="InterPro" id="IPR042530">
    <property type="entry name" value="EME1/EME2_C"/>
</dbReference>
<dbReference type="GO" id="GO:0003677">
    <property type="term" value="F:DNA binding"/>
    <property type="evidence" value="ECO:0007669"/>
    <property type="project" value="UniProtKB-UniRule"/>
</dbReference>
<keyword evidence="10" id="KW-0131">Cell cycle</keyword>
<protein>
    <recommendedName>
        <fullName evidence="4 17">Crossover junction endonuclease MUS81</fullName>
        <ecNumber evidence="17">3.1.22.-</ecNumber>
    </recommendedName>
</protein>
<dbReference type="OMA" id="ELGDAMW"/>
<evidence type="ECO:0000256" key="12">
    <source>
        <dbReference type="ARBA" id="ARBA00022842"/>
    </source>
</evidence>
<dbReference type="GO" id="GO:0006308">
    <property type="term" value="P:DNA catabolic process"/>
    <property type="evidence" value="ECO:0007669"/>
    <property type="project" value="UniProtKB-UniRule"/>
</dbReference>
<dbReference type="InterPro" id="IPR011335">
    <property type="entry name" value="Restrct_endonuc-II-like"/>
</dbReference>
<keyword evidence="6 17" id="KW-0540">Nuclease</keyword>
<evidence type="ECO:0000259" key="19">
    <source>
        <dbReference type="SMART" id="SM00891"/>
    </source>
</evidence>
<dbReference type="FunFam" id="3.40.50.10130:FF:000005">
    <property type="entry name" value="crossover junction endonuclease MUS81 isoform X1"/>
    <property type="match status" value="1"/>
</dbReference>
<accession>A0A4Y7LH80</accession>
<dbReference type="InterPro" id="IPR033309">
    <property type="entry name" value="Mus81"/>
</dbReference>
<evidence type="ECO:0000256" key="11">
    <source>
        <dbReference type="ARBA" id="ARBA00022801"/>
    </source>
</evidence>